<evidence type="ECO:0000313" key="4">
    <source>
        <dbReference type="Proteomes" id="UP000441925"/>
    </source>
</evidence>
<evidence type="ECO:0000256" key="2">
    <source>
        <dbReference type="SAM" id="Phobius"/>
    </source>
</evidence>
<dbReference type="EMBL" id="VULQ01000015">
    <property type="protein sequence ID" value="MSS78626.1"/>
    <property type="molecule type" value="Genomic_DNA"/>
</dbReference>
<comment type="caution">
    <text evidence="3">The sequence shown here is derived from an EMBL/GenBank/DDBJ whole genome shotgun (WGS) entry which is preliminary data.</text>
</comment>
<dbReference type="InterPro" id="IPR040912">
    <property type="entry name" value="DUF5633"/>
</dbReference>
<dbReference type="RefSeq" id="WP_154541891.1">
    <property type="nucleotide sequence ID" value="NZ_JAXDSU010000006.1"/>
</dbReference>
<feature type="region of interest" description="Disordered" evidence="1">
    <location>
        <begin position="47"/>
        <end position="103"/>
    </location>
</feature>
<reference evidence="3 4" key="1">
    <citation type="submission" date="2019-08" db="EMBL/GenBank/DDBJ databases">
        <title>In-depth cultivation of the pig gut microbiome towards novel bacterial diversity and tailored functional studies.</title>
        <authorList>
            <person name="Wylensek D."/>
            <person name="Hitch T.C.A."/>
            <person name="Clavel T."/>
        </authorList>
    </citation>
    <scope>NUCLEOTIDE SEQUENCE [LARGE SCALE GENOMIC DNA]</scope>
    <source>
        <strain evidence="3 4">WCA-380-WT-2B</strain>
    </source>
</reference>
<gene>
    <name evidence="3" type="ORF">FYJ26_09560</name>
</gene>
<feature type="compositionally biased region" description="Basic and acidic residues" evidence="1">
    <location>
        <begin position="50"/>
        <end position="89"/>
    </location>
</feature>
<evidence type="ECO:0000256" key="1">
    <source>
        <dbReference type="SAM" id="MobiDB-lite"/>
    </source>
</evidence>
<keyword evidence="2" id="KW-0472">Membrane</keyword>
<evidence type="ECO:0000313" key="3">
    <source>
        <dbReference type="EMBL" id="MSS78626.1"/>
    </source>
</evidence>
<name>A0A6N7VUU7_9FIRM</name>
<keyword evidence="2" id="KW-1133">Transmembrane helix</keyword>
<dbReference type="AlphaFoldDB" id="A0A6N7VUU7"/>
<organism evidence="3 4">
    <name type="scientific">Anaerococcus porci</name>
    <dbReference type="NCBI Taxonomy" id="2652269"/>
    <lineage>
        <taxon>Bacteria</taxon>
        <taxon>Bacillati</taxon>
        <taxon>Bacillota</taxon>
        <taxon>Tissierellia</taxon>
        <taxon>Tissierellales</taxon>
        <taxon>Peptoniphilaceae</taxon>
        <taxon>Anaerococcus</taxon>
    </lineage>
</organism>
<sequence>MGFATKKEAENAAKKVLENDEINKSYSISKEKDGKYYVALSPVEAVEEDKENKEKYHSKDTKIVQKTEDDHNKDDKKVRRVENENEVKKVNNPTNRSNNVRTGVGSIAGIGGMLGLSLAEFLATKKKNK</sequence>
<protein>
    <submittedName>
        <fullName evidence="3">Uncharacterized protein</fullName>
    </submittedName>
</protein>
<keyword evidence="2" id="KW-0812">Transmembrane</keyword>
<keyword evidence="4" id="KW-1185">Reference proteome</keyword>
<dbReference type="Pfam" id="PF18656">
    <property type="entry name" value="DUF5633"/>
    <property type="match status" value="1"/>
</dbReference>
<feature type="transmembrane region" description="Helical" evidence="2">
    <location>
        <begin position="103"/>
        <end position="123"/>
    </location>
</feature>
<dbReference type="Proteomes" id="UP000441925">
    <property type="component" value="Unassembled WGS sequence"/>
</dbReference>
<proteinExistence type="predicted"/>
<accession>A0A6N7VUU7</accession>